<keyword evidence="3" id="KW-1185">Reference proteome</keyword>
<dbReference type="Gene3D" id="2.170.120.40">
    <property type="entry name" value="YbbR-like domain"/>
    <property type="match status" value="2"/>
</dbReference>
<gene>
    <name evidence="2" type="ORF">JOC31_001472</name>
</gene>
<dbReference type="PANTHER" id="PTHR37804">
    <property type="entry name" value="CDAA REGULATORY PROTEIN CDAR"/>
    <property type="match status" value="1"/>
</dbReference>
<dbReference type="PROSITE" id="PS51257">
    <property type="entry name" value="PROKAR_LIPOPROTEIN"/>
    <property type="match status" value="1"/>
</dbReference>
<keyword evidence="1" id="KW-0732">Signal</keyword>
<dbReference type="Proteomes" id="UP000809081">
    <property type="component" value="Unassembled WGS sequence"/>
</dbReference>
<protein>
    <submittedName>
        <fullName evidence="2">YbbR domain-containing protein</fullName>
    </submittedName>
</protein>
<feature type="signal peptide" evidence="1">
    <location>
        <begin position="1"/>
        <end position="27"/>
    </location>
</feature>
<evidence type="ECO:0000313" key="2">
    <source>
        <dbReference type="EMBL" id="MBM7636648.1"/>
    </source>
</evidence>
<dbReference type="Gene3D" id="2.170.120.30">
    <property type="match status" value="1"/>
</dbReference>
<dbReference type="InterPro" id="IPR012505">
    <property type="entry name" value="YbbR"/>
</dbReference>
<dbReference type="Pfam" id="PF07949">
    <property type="entry name" value="YbbR"/>
    <property type="match status" value="3"/>
</dbReference>
<dbReference type="InterPro" id="IPR053154">
    <property type="entry name" value="c-di-AMP_regulator"/>
</dbReference>
<accession>A0ABS2PMI9</accession>
<comment type="caution">
    <text evidence="2">The sequence shown here is derived from an EMBL/GenBank/DDBJ whole genome shotgun (WGS) entry which is preliminary data.</text>
</comment>
<proteinExistence type="predicted"/>
<organism evidence="2 3">
    <name type="scientific">Streptococcus saliviloxodontae</name>
    <dbReference type="NCBI Taxonomy" id="1349416"/>
    <lineage>
        <taxon>Bacteria</taxon>
        <taxon>Bacillati</taxon>
        <taxon>Bacillota</taxon>
        <taxon>Bacilli</taxon>
        <taxon>Lactobacillales</taxon>
        <taxon>Streptococcaceae</taxon>
        <taxon>Streptococcus</taxon>
    </lineage>
</organism>
<evidence type="ECO:0000256" key="1">
    <source>
        <dbReference type="SAM" id="SignalP"/>
    </source>
</evidence>
<feature type="chain" id="PRO_5045716810" evidence="1">
    <location>
        <begin position="28"/>
        <end position="319"/>
    </location>
</feature>
<sequence>MIKRFFQSRFFYVIVALLFACSLFLTAASSNYNQVGTQLSQVTETYTNTIEDVPIDIKYDSDQYFISGYSYQATVYLTSTNRVKLDSEVNSDTRSFKVVADLSGAVSGTTKAKLKVTNLPSGMTATVAPDTISVTIGKKVSKTFKVIGNVDEGQIADGYALKKVSVDTSSVKVTSDESTISQIDHVVANLPDNETLDGNYTGKVPLQAVAADGTVLASVIDPAKVGLSVTVKRLSKVVPVRIEETGTLASNLSAVVAKPSQQTVTIYGSQAALDAVSEVVGQVDISDVLKNTTKTLNLTATNVTVEPIVIGVDLTTIKK</sequence>
<dbReference type="PANTHER" id="PTHR37804:SF1">
    <property type="entry name" value="CDAA REGULATORY PROTEIN CDAR"/>
    <property type="match status" value="1"/>
</dbReference>
<dbReference type="EMBL" id="JAFBEI010000030">
    <property type="protein sequence ID" value="MBM7636648.1"/>
    <property type="molecule type" value="Genomic_DNA"/>
</dbReference>
<name>A0ABS2PMI9_9STRE</name>
<reference evidence="2 3" key="1">
    <citation type="submission" date="2021-01" db="EMBL/GenBank/DDBJ databases">
        <title>Genomic Encyclopedia of Type Strains, Phase IV (KMG-IV): sequencing the most valuable type-strain genomes for metagenomic binning, comparative biology and taxonomic classification.</title>
        <authorList>
            <person name="Goeker M."/>
        </authorList>
    </citation>
    <scope>NUCLEOTIDE SEQUENCE [LARGE SCALE GENOMIC DNA]</scope>
    <source>
        <strain evidence="2 3">DSM 27513</strain>
    </source>
</reference>
<evidence type="ECO:0000313" key="3">
    <source>
        <dbReference type="Proteomes" id="UP000809081"/>
    </source>
</evidence>